<dbReference type="InterPro" id="IPR043502">
    <property type="entry name" value="DNA/RNA_pol_sf"/>
</dbReference>
<evidence type="ECO:0008006" key="2">
    <source>
        <dbReference type="Google" id="ProtNLM"/>
    </source>
</evidence>
<feature type="non-terminal residue" evidence="1">
    <location>
        <position position="248"/>
    </location>
</feature>
<dbReference type="AlphaFoldDB" id="A0A1A8QM88"/>
<dbReference type="SUPFAM" id="SSF56672">
    <property type="entry name" value="DNA/RNA polymerases"/>
    <property type="match status" value="1"/>
</dbReference>
<accession>A0A1A8QM88</accession>
<dbReference type="PANTHER" id="PTHR33198:SF19">
    <property type="entry name" value="CCHC-TYPE DOMAIN-CONTAINING PROTEIN"/>
    <property type="match status" value="1"/>
</dbReference>
<reference evidence="1" key="2">
    <citation type="submission" date="2016-06" db="EMBL/GenBank/DDBJ databases">
        <title>The genome of a short-lived fish provides insights into sex chromosome evolution and the genetic control of aging.</title>
        <authorList>
            <person name="Reichwald K."/>
            <person name="Felder M."/>
            <person name="Petzold A."/>
            <person name="Koch P."/>
            <person name="Groth M."/>
            <person name="Platzer M."/>
        </authorList>
    </citation>
    <scope>NUCLEOTIDE SEQUENCE</scope>
    <source>
        <tissue evidence="1">Brain</tissue>
    </source>
</reference>
<gene>
    <name evidence="1" type="primary">BX640584.1</name>
</gene>
<name>A0A1A8QM88_9TELE</name>
<organism evidence="1">
    <name type="scientific">Nothobranchius rachovii</name>
    <name type="common">bluefin notho</name>
    <dbReference type="NCBI Taxonomy" id="451742"/>
    <lineage>
        <taxon>Eukaryota</taxon>
        <taxon>Metazoa</taxon>
        <taxon>Chordata</taxon>
        <taxon>Craniata</taxon>
        <taxon>Vertebrata</taxon>
        <taxon>Euteleostomi</taxon>
        <taxon>Actinopterygii</taxon>
        <taxon>Neopterygii</taxon>
        <taxon>Teleostei</taxon>
        <taxon>Neoteleostei</taxon>
        <taxon>Acanthomorphata</taxon>
        <taxon>Ovalentaria</taxon>
        <taxon>Atherinomorphae</taxon>
        <taxon>Cyprinodontiformes</taxon>
        <taxon>Nothobranchiidae</taxon>
        <taxon>Nothobranchius</taxon>
    </lineage>
</organism>
<proteinExistence type="predicted"/>
<dbReference type="InterPro" id="IPR043128">
    <property type="entry name" value="Rev_trsase/Diguanyl_cyclase"/>
</dbReference>
<dbReference type="PANTHER" id="PTHR33198">
    <property type="entry name" value="ANK_REP_REGION DOMAIN-CONTAINING PROTEIN-RELATED"/>
    <property type="match status" value="1"/>
</dbReference>
<evidence type="ECO:0000313" key="1">
    <source>
        <dbReference type="EMBL" id="SBR94423.1"/>
    </source>
</evidence>
<protein>
    <recommendedName>
        <fullName evidence="2">Retrotransposon gag domain-containing protein</fullName>
    </recommendedName>
</protein>
<dbReference type="EMBL" id="HAEH01012288">
    <property type="protein sequence ID" value="SBR94423.1"/>
    <property type="molecule type" value="Transcribed_RNA"/>
</dbReference>
<reference evidence="1" key="1">
    <citation type="submission" date="2016-05" db="EMBL/GenBank/DDBJ databases">
        <authorList>
            <person name="Lavstsen T."/>
            <person name="Jespersen J.S."/>
        </authorList>
    </citation>
    <scope>NUCLEOTIDE SEQUENCE</scope>
    <source>
        <tissue evidence="1">Brain</tissue>
    </source>
</reference>
<sequence length="248" mass="28345">MEGIRPPPTLCLDSANMAKTWNSWKEEFTLYTDLTMPEAEETTKVKLFNYLLGERGRELLRTLMGGATSARVTHCNPAVNETVERYRFFMRNQGTSETIDTYVTELRLLARTCNFGVIRDSLLRDRIVCGLNNPSLRERLLREKNLTLDACIQLCRAAELSRENSKTISGATVEEVHAVRVAARQTQFGDAVDSEAVQDHDEKLRQFLSRCRQKNIKLNADKFKLKQKETTYIGHQLTCNGLKIDPEK</sequence>
<dbReference type="Gene3D" id="3.30.70.270">
    <property type="match status" value="1"/>
</dbReference>